<dbReference type="InterPro" id="IPR053090">
    <property type="entry name" value="Centromere_KNL-2_homolog"/>
</dbReference>
<dbReference type="PANTHER" id="PTHR35311:SF1">
    <property type="entry name" value="PROTEIN EMBRYO DEFECTIVE 1674"/>
    <property type="match status" value="1"/>
</dbReference>
<dbReference type="InterPro" id="IPR015216">
    <property type="entry name" value="SANTA"/>
</dbReference>
<feature type="compositionally biased region" description="Polar residues" evidence="1">
    <location>
        <begin position="303"/>
        <end position="315"/>
    </location>
</feature>
<dbReference type="Proteomes" id="UP000827721">
    <property type="component" value="Unassembled WGS sequence"/>
</dbReference>
<dbReference type="PANTHER" id="PTHR35311">
    <property type="entry name" value="KINETOCHORE-ASSOCIATED PROTEIN KNL-2 HOMOLOG"/>
    <property type="match status" value="1"/>
</dbReference>
<feature type="domain" description="SANTA" evidence="2">
    <location>
        <begin position="123"/>
        <end position="211"/>
    </location>
</feature>
<feature type="region of interest" description="Disordered" evidence="1">
    <location>
        <begin position="89"/>
        <end position="111"/>
    </location>
</feature>
<comment type="caution">
    <text evidence="3">The sequence shown here is derived from an EMBL/GenBank/DDBJ whole genome shotgun (WGS) entry which is preliminary data.</text>
</comment>
<keyword evidence="4" id="KW-1185">Reference proteome</keyword>
<dbReference type="Pfam" id="PF09133">
    <property type="entry name" value="SANTA"/>
    <property type="match status" value="1"/>
</dbReference>
<evidence type="ECO:0000313" key="3">
    <source>
        <dbReference type="EMBL" id="KAH7572774.1"/>
    </source>
</evidence>
<accession>A0ABQ8I8L8</accession>
<evidence type="ECO:0000259" key="2">
    <source>
        <dbReference type="Pfam" id="PF09133"/>
    </source>
</evidence>
<evidence type="ECO:0000256" key="1">
    <source>
        <dbReference type="SAM" id="MobiDB-lite"/>
    </source>
</evidence>
<protein>
    <recommendedName>
        <fullName evidence="2">SANTA domain-containing protein</fullName>
    </recommendedName>
</protein>
<sequence length="331" mass="37258">MFTFHRPRSLDSCIRWSREMESAEKDPLTRIPDRLDVNPVLQDKELRETMDHPSPSSRTYPVLQPTKLHCVISVAEELHVNSRRKTILKARRSIPVTPNSNAKQSQSPKTPFTKLSSLPVKSVLLYDWWLVPAHGKGLAVGGFASRESLGVRTFGSAAIVKRHDTTTLETADGITVTINGFINRSRTHLNGFPLEVCNHFLLGFPYYWEEYANQCCDQASVGKGVLTRISCVEDNTSTCSRSSTFQPFSSDEIPVTRIRDFFISPQRDVENGCLAQELFDEVLQKCGYSSVQDKSPRKREKNSGQSKMDSKVCTPSRSIVTRSMSRLKNLG</sequence>
<name>A0ABQ8I8L8_9ROSI</name>
<organism evidence="3 4">
    <name type="scientific">Xanthoceras sorbifolium</name>
    <dbReference type="NCBI Taxonomy" id="99658"/>
    <lineage>
        <taxon>Eukaryota</taxon>
        <taxon>Viridiplantae</taxon>
        <taxon>Streptophyta</taxon>
        <taxon>Embryophyta</taxon>
        <taxon>Tracheophyta</taxon>
        <taxon>Spermatophyta</taxon>
        <taxon>Magnoliopsida</taxon>
        <taxon>eudicotyledons</taxon>
        <taxon>Gunneridae</taxon>
        <taxon>Pentapetalae</taxon>
        <taxon>rosids</taxon>
        <taxon>malvids</taxon>
        <taxon>Sapindales</taxon>
        <taxon>Sapindaceae</taxon>
        <taxon>Xanthoceroideae</taxon>
        <taxon>Xanthoceras</taxon>
    </lineage>
</organism>
<proteinExistence type="predicted"/>
<dbReference type="EMBL" id="JAFEMO010000003">
    <property type="protein sequence ID" value="KAH7572774.1"/>
    <property type="molecule type" value="Genomic_DNA"/>
</dbReference>
<reference evidence="3 4" key="1">
    <citation type="submission" date="2021-02" db="EMBL/GenBank/DDBJ databases">
        <title>Plant Genome Project.</title>
        <authorList>
            <person name="Zhang R.-G."/>
        </authorList>
    </citation>
    <scope>NUCLEOTIDE SEQUENCE [LARGE SCALE GENOMIC DNA]</scope>
    <source>
        <tissue evidence="3">Leaves</tissue>
    </source>
</reference>
<evidence type="ECO:0000313" key="4">
    <source>
        <dbReference type="Proteomes" id="UP000827721"/>
    </source>
</evidence>
<feature type="compositionally biased region" description="Polar residues" evidence="1">
    <location>
        <begin position="96"/>
        <end position="110"/>
    </location>
</feature>
<feature type="region of interest" description="Disordered" evidence="1">
    <location>
        <begin position="293"/>
        <end position="315"/>
    </location>
</feature>
<gene>
    <name evidence="3" type="ORF">JRO89_XS03G0010400</name>
</gene>